<name>A0A8H5EQM7_9AGAR</name>
<sequence>MAPHDTYTPGRLMNRDFVYTPDELVVDVEDLCFYEPGGYHPIILGNVIRSPSGASSYRILHKLGYGAFSTVWIADHNRSDTTPTYVAVKVSIADNESAKEAELLQSVPSPHIIPVFDSFELDGPNGRHHVVVTEVLCSFVDFLNIPRPVRAMKRLVWEITKAVEQLHEAGLIHGDLHLRNVGVTLPQIQTMRITKLTCALEDPVMTPVILRDMTMSNTSVPTYITAPSTGLKYLYPKGDADDLTFHAKLFDFGSVRKENDSTKALRCICISRSPELVYATKVERRNPLSERPSDIWALGTLIFQIVSGGEPMFPDGVVLSKITAIAGDPPLHWDQSVVKSKPDTNTDTWWSSARSHLRERLESLMDDFVYTPDVLDVDVQVEDLRHYKPGGYHPIILGDVIRSPTDTSSYRILHKLGHGTYSTVWLADHNRSDTTPTYVAVKVSTADGESANEADLLRSVPSSHIVPVFDSFELAGPNGQHHVIVTEALMSFVDLLSVPRPVQTTKRLVWEIVKAVEQLHEAGLVHGDLHLRNVGVTLPQIQTMKISKLTCELENPVVIPIFMTEMGKSTTSVPTYITVPCSTLKSIYKNGGKGASKLHAKLFDFGSVRKENDSTKELCCIRISRSPELVYATEVDGDEDPLIERPTDIWALGTVIFQIVSGGRPMFPRGLALSDITHIAGDPPIHWDQSVFKSQPDTNTDTWWSRARSQLRKHCESDADCDTLIRLLRRIFVLDAAARPSAADILCDEWFASVHGADEIMDVIKPQPDQLSTALKEVTLSDAHAT</sequence>
<keyword evidence="1" id="KW-0067">ATP-binding</keyword>
<gene>
    <name evidence="3" type="ORF">D9619_013598</name>
</gene>
<dbReference type="InterPro" id="IPR017441">
    <property type="entry name" value="Protein_kinase_ATP_BS"/>
</dbReference>
<organism evidence="3 4">
    <name type="scientific">Psilocybe cf. subviscida</name>
    <dbReference type="NCBI Taxonomy" id="2480587"/>
    <lineage>
        <taxon>Eukaryota</taxon>
        <taxon>Fungi</taxon>
        <taxon>Dikarya</taxon>
        <taxon>Basidiomycota</taxon>
        <taxon>Agaricomycotina</taxon>
        <taxon>Agaricomycetes</taxon>
        <taxon>Agaricomycetidae</taxon>
        <taxon>Agaricales</taxon>
        <taxon>Agaricineae</taxon>
        <taxon>Strophariaceae</taxon>
        <taxon>Psilocybe</taxon>
    </lineage>
</organism>
<dbReference type="Pfam" id="PF00069">
    <property type="entry name" value="Pkinase"/>
    <property type="match status" value="3"/>
</dbReference>
<dbReference type="CDD" id="cd00180">
    <property type="entry name" value="PKc"/>
    <property type="match status" value="1"/>
</dbReference>
<feature type="domain" description="Protein kinase" evidence="2">
    <location>
        <begin position="410"/>
        <end position="751"/>
    </location>
</feature>
<dbReference type="GO" id="GO:0044773">
    <property type="term" value="P:mitotic DNA damage checkpoint signaling"/>
    <property type="evidence" value="ECO:0007669"/>
    <property type="project" value="TreeGrafter"/>
</dbReference>
<dbReference type="InterPro" id="IPR011009">
    <property type="entry name" value="Kinase-like_dom_sf"/>
</dbReference>
<feature type="binding site" evidence="1">
    <location>
        <position position="89"/>
    </location>
    <ligand>
        <name>ATP</name>
        <dbReference type="ChEBI" id="CHEBI:30616"/>
    </ligand>
</feature>
<dbReference type="EMBL" id="JAACJJ010000062">
    <property type="protein sequence ID" value="KAF5309025.1"/>
    <property type="molecule type" value="Genomic_DNA"/>
</dbReference>
<dbReference type="PROSITE" id="PS50011">
    <property type="entry name" value="PROTEIN_KINASE_DOM"/>
    <property type="match status" value="2"/>
</dbReference>
<dbReference type="GO" id="GO:0005634">
    <property type="term" value="C:nucleus"/>
    <property type="evidence" value="ECO:0007669"/>
    <property type="project" value="TreeGrafter"/>
</dbReference>
<evidence type="ECO:0000313" key="3">
    <source>
        <dbReference type="EMBL" id="KAF5309025.1"/>
    </source>
</evidence>
<dbReference type="OrthoDB" id="5979581at2759"/>
<dbReference type="SUPFAM" id="SSF56112">
    <property type="entry name" value="Protein kinase-like (PK-like)"/>
    <property type="match status" value="2"/>
</dbReference>
<dbReference type="SMART" id="SM00220">
    <property type="entry name" value="S_TKc"/>
    <property type="match status" value="2"/>
</dbReference>
<dbReference type="PANTHER" id="PTHR44167:SF24">
    <property type="entry name" value="SERINE_THREONINE-PROTEIN KINASE CHK2"/>
    <property type="match status" value="1"/>
</dbReference>
<reference evidence="3 4" key="1">
    <citation type="journal article" date="2020" name="ISME J.">
        <title>Uncovering the hidden diversity of litter-decomposition mechanisms in mushroom-forming fungi.</title>
        <authorList>
            <person name="Floudas D."/>
            <person name="Bentzer J."/>
            <person name="Ahren D."/>
            <person name="Johansson T."/>
            <person name="Persson P."/>
            <person name="Tunlid A."/>
        </authorList>
    </citation>
    <scope>NUCLEOTIDE SEQUENCE [LARGE SCALE GENOMIC DNA]</scope>
    <source>
        <strain evidence="3 4">CBS 101986</strain>
    </source>
</reference>
<proteinExistence type="predicted"/>
<evidence type="ECO:0000259" key="2">
    <source>
        <dbReference type="PROSITE" id="PS50011"/>
    </source>
</evidence>
<evidence type="ECO:0000256" key="1">
    <source>
        <dbReference type="PROSITE-ProRule" id="PRU10141"/>
    </source>
</evidence>
<dbReference type="GO" id="GO:0005737">
    <property type="term" value="C:cytoplasm"/>
    <property type="evidence" value="ECO:0007669"/>
    <property type="project" value="TreeGrafter"/>
</dbReference>
<dbReference type="Gene3D" id="3.30.200.20">
    <property type="entry name" value="Phosphorylase Kinase, domain 1"/>
    <property type="match status" value="2"/>
</dbReference>
<keyword evidence="1" id="KW-0547">Nucleotide-binding</keyword>
<dbReference type="PROSITE" id="PS00107">
    <property type="entry name" value="PROTEIN_KINASE_ATP"/>
    <property type="match status" value="2"/>
</dbReference>
<protein>
    <recommendedName>
        <fullName evidence="2">Protein kinase domain-containing protein</fullName>
    </recommendedName>
</protein>
<dbReference type="PANTHER" id="PTHR44167">
    <property type="entry name" value="OVARIAN-SPECIFIC SERINE/THREONINE-PROTEIN KINASE LOK-RELATED"/>
    <property type="match status" value="1"/>
</dbReference>
<comment type="caution">
    <text evidence="3">The sequence shown here is derived from an EMBL/GenBank/DDBJ whole genome shotgun (WGS) entry which is preliminary data.</text>
</comment>
<dbReference type="InterPro" id="IPR000719">
    <property type="entry name" value="Prot_kinase_dom"/>
</dbReference>
<dbReference type="Gene3D" id="1.10.510.10">
    <property type="entry name" value="Transferase(Phosphotransferase) domain 1"/>
    <property type="match status" value="2"/>
</dbReference>
<dbReference type="GO" id="GO:0005524">
    <property type="term" value="F:ATP binding"/>
    <property type="evidence" value="ECO:0007669"/>
    <property type="project" value="UniProtKB-UniRule"/>
</dbReference>
<keyword evidence="4" id="KW-1185">Reference proteome</keyword>
<feature type="domain" description="Protein kinase" evidence="2">
    <location>
        <begin position="57"/>
        <end position="396"/>
    </location>
</feature>
<accession>A0A8H5EQM7</accession>
<dbReference type="AlphaFoldDB" id="A0A8H5EQM7"/>
<dbReference type="Proteomes" id="UP000567179">
    <property type="component" value="Unassembled WGS sequence"/>
</dbReference>
<dbReference type="GO" id="GO:0004674">
    <property type="term" value="F:protein serine/threonine kinase activity"/>
    <property type="evidence" value="ECO:0007669"/>
    <property type="project" value="TreeGrafter"/>
</dbReference>
<feature type="binding site" evidence="1">
    <location>
        <position position="442"/>
    </location>
    <ligand>
        <name>ATP</name>
        <dbReference type="ChEBI" id="CHEBI:30616"/>
    </ligand>
</feature>
<evidence type="ECO:0000313" key="4">
    <source>
        <dbReference type="Proteomes" id="UP000567179"/>
    </source>
</evidence>